<keyword evidence="1" id="KW-0175">Coiled coil</keyword>
<dbReference type="RefSeq" id="WP_119131923.1">
    <property type="nucleotide sequence ID" value="NZ_LR861803.1"/>
</dbReference>
<gene>
    <name evidence="4" type="ORF">XSP_002211</name>
</gene>
<feature type="region of interest" description="Disordered" evidence="2">
    <location>
        <begin position="271"/>
        <end position="299"/>
    </location>
</feature>
<dbReference type="KEGG" id="xeu:XSP_002211"/>
<dbReference type="EMBL" id="LR861803">
    <property type="protein sequence ID" value="CAD1792208.1"/>
    <property type="molecule type" value="Genomic_DNA"/>
</dbReference>
<dbReference type="Proteomes" id="UP000515493">
    <property type="component" value="Chromosome"/>
</dbReference>
<evidence type="ECO:0000256" key="1">
    <source>
        <dbReference type="SAM" id="Coils"/>
    </source>
</evidence>
<feature type="coiled-coil region" evidence="1">
    <location>
        <begin position="127"/>
        <end position="271"/>
    </location>
</feature>
<dbReference type="GO" id="GO:0003677">
    <property type="term" value="F:DNA binding"/>
    <property type="evidence" value="ECO:0007669"/>
    <property type="project" value="UniProtKB-KW"/>
</dbReference>
<keyword evidence="4" id="KW-0238">DNA-binding</keyword>
<evidence type="ECO:0000313" key="5">
    <source>
        <dbReference type="EMBL" id="CAD1792208.1"/>
    </source>
</evidence>
<reference evidence="4 6" key="1">
    <citation type="submission" date="2020-07" db="EMBL/GenBank/DDBJ databases">
        <authorList>
            <person name="Teixeira M."/>
        </authorList>
    </citation>
    <scope>NUCLEOTIDE SEQUENCE</scope>
    <source>
        <strain evidence="5">1</strain>
        <strain evidence="4">Xanthomonas sp. CPBF 367</strain>
    </source>
</reference>
<evidence type="ECO:0000259" key="3">
    <source>
        <dbReference type="Pfam" id="PF11740"/>
    </source>
</evidence>
<evidence type="ECO:0000256" key="2">
    <source>
        <dbReference type="SAM" id="MobiDB-lite"/>
    </source>
</evidence>
<dbReference type="GeneID" id="79389521"/>
<name>A0A8E4H034_9XANT</name>
<evidence type="ECO:0000313" key="6">
    <source>
        <dbReference type="Proteomes" id="UP000515493"/>
    </source>
</evidence>
<evidence type="ECO:0000313" key="4">
    <source>
        <dbReference type="EMBL" id="CAD0327966.1"/>
    </source>
</evidence>
<dbReference type="EMBL" id="LR824641">
    <property type="protein sequence ID" value="CAD0327966.1"/>
    <property type="molecule type" value="Genomic_DNA"/>
</dbReference>
<accession>A0A8E4H034</accession>
<dbReference type="Pfam" id="PF11740">
    <property type="entry name" value="KfrA_N"/>
    <property type="match status" value="1"/>
</dbReference>
<protein>
    <submittedName>
        <fullName evidence="4">DNA-binding protein</fullName>
    </submittedName>
</protein>
<proteinExistence type="predicted"/>
<dbReference type="AlphaFoldDB" id="A0A8E4H034"/>
<organism evidence="4">
    <name type="scientific">Xanthomonas euroxanthea</name>
    <dbReference type="NCBI Taxonomy" id="2259622"/>
    <lineage>
        <taxon>Bacteria</taxon>
        <taxon>Pseudomonadati</taxon>
        <taxon>Pseudomonadota</taxon>
        <taxon>Gammaproteobacteria</taxon>
        <taxon>Lysobacterales</taxon>
        <taxon>Lysobacteraceae</taxon>
        <taxon>Xanthomonas</taxon>
    </lineage>
</organism>
<sequence length="299" mass="33556">MARGITESDVHGAADALVALGERPTVERIRAHLGTGSPNTVVRWLETWWGRLGERLIAQQVKLELPNAPEELATLASQWWEHALAAAQRHADANLAQQRADLVALQDDLGNREASWQAQIHQHSVAANQARQSLVVAEQRLADLQRLCDQQLTQIADLTTQREDLRDRCTQMEQELGALQGRYSEREAVITIERNRQADHVRAIEDRAHAEIDRARQEAQALLKQLTSAQRERQTFEQHARQHEKSTRQALAEALREAAVERARADTLAAELQRTVSARPTSSQKSAAPAARKPRRAAR</sequence>
<feature type="compositionally biased region" description="Polar residues" evidence="2">
    <location>
        <begin position="274"/>
        <end position="286"/>
    </location>
</feature>
<feature type="domain" description="KfrA N-terminal DNA-binding" evidence="3">
    <location>
        <begin position="6"/>
        <end position="120"/>
    </location>
</feature>
<dbReference type="InterPro" id="IPR021104">
    <property type="entry name" value="KfrA_DNA-bd_N"/>
</dbReference>